<dbReference type="GO" id="GO:0005730">
    <property type="term" value="C:nucleolus"/>
    <property type="evidence" value="ECO:0007669"/>
    <property type="project" value="UniProtKB-SubCell"/>
</dbReference>
<dbReference type="GeneID" id="30034759"/>
<feature type="compositionally biased region" description="Basic and acidic residues" evidence="3">
    <location>
        <begin position="1"/>
        <end position="15"/>
    </location>
</feature>
<keyword evidence="2" id="KW-0539">Nucleus</keyword>
<feature type="compositionally biased region" description="Polar residues" evidence="3">
    <location>
        <begin position="16"/>
        <end position="25"/>
    </location>
</feature>
<evidence type="ECO:0000313" key="5">
    <source>
        <dbReference type="EMBL" id="ANB15183.1"/>
    </source>
</evidence>
<feature type="region of interest" description="Disordered" evidence="3">
    <location>
        <begin position="65"/>
        <end position="98"/>
    </location>
</feature>
<keyword evidence="6" id="KW-1185">Reference proteome</keyword>
<evidence type="ECO:0000256" key="1">
    <source>
        <dbReference type="ARBA" id="ARBA00004604"/>
    </source>
</evidence>
<organism evidence="5 6">
    <name type="scientific">Sugiyamaella lignohabitans</name>
    <dbReference type="NCBI Taxonomy" id="796027"/>
    <lineage>
        <taxon>Eukaryota</taxon>
        <taxon>Fungi</taxon>
        <taxon>Dikarya</taxon>
        <taxon>Ascomycota</taxon>
        <taxon>Saccharomycotina</taxon>
        <taxon>Dipodascomycetes</taxon>
        <taxon>Dipodascales</taxon>
        <taxon>Trichomonascaceae</taxon>
        <taxon>Sugiyamaella</taxon>
    </lineage>
</organism>
<dbReference type="GO" id="GO:0006396">
    <property type="term" value="P:RNA processing"/>
    <property type="evidence" value="ECO:0007669"/>
    <property type="project" value="TreeGrafter"/>
</dbReference>
<feature type="compositionally biased region" description="Basic and acidic residues" evidence="3">
    <location>
        <begin position="164"/>
        <end position="175"/>
    </location>
</feature>
<feature type="compositionally biased region" description="Basic residues" evidence="3">
    <location>
        <begin position="274"/>
        <end position="290"/>
    </location>
</feature>
<dbReference type="Proteomes" id="UP000189580">
    <property type="component" value="Chromosome b"/>
</dbReference>
<sequence length="290" mass="33199">MRTRSQTKDDDHELSSDISVTNTPTRKTKANVDSPAKKQQQQHEPEFSIDNEDDLDKLLAQAKKNLTTKKSEASKAVDSEPEVDMLTETFARENQGPSATFKEIQRSWKLLPKLDPGLDNVHTVKIDPKSKSVVRLVPDVSPSARPQSSSTATFRKIVDPVKVAKQEKEERESNAGDKWFNMPKPELTPTLKRDLKLLKMRNVLDPKRHYKKDNSPLPKYFQTGTVIEGNTEFYSARLSRKERRQTIADEILADVSSKAYFKRKYTDIQGSKTSGRKAHYKKLKQMRKKL</sequence>
<dbReference type="PANTHER" id="PTHR21686:SF12">
    <property type="entry name" value="DEOXYNUCLEOTIDYLTRANSFERASE TERMINAL-INTERACTING PROTEIN 2"/>
    <property type="match status" value="1"/>
</dbReference>
<feature type="domain" description="Fcf2 pre-rRNA processing C-terminal" evidence="4">
    <location>
        <begin position="172"/>
        <end position="264"/>
    </location>
</feature>
<gene>
    <name evidence="5" type="primary">FCF2</name>
    <name evidence="5" type="ORF">AWJ20_2807</name>
</gene>
<dbReference type="GO" id="GO:0003723">
    <property type="term" value="F:RNA binding"/>
    <property type="evidence" value="ECO:0007669"/>
    <property type="project" value="TreeGrafter"/>
</dbReference>
<dbReference type="EMBL" id="CP014503">
    <property type="protein sequence ID" value="ANB15183.1"/>
    <property type="molecule type" value="Genomic_DNA"/>
</dbReference>
<evidence type="ECO:0000259" key="4">
    <source>
        <dbReference type="Pfam" id="PF08698"/>
    </source>
</evidence>
<dbReference type="InterPro" id="IPR014810">
    <property type="entry name" value="Fcf2_C"/>
</dbReference>
<dbReference type="AlphaFoldDB" id="A0A167FE26"/>
<reference evidence="5 6" key="1">
    <citation type="submission" date="2016-02" db="EMBL/GenBank/DDBJ databases">
        <title>Complete genome sequence and transcriptome regulation of the pentose utilising yeast Sugiyamaella lignohabitans.</title>
        <authorList>
            <person name="Bellasio M."/>
            <person name="Peymann A."/>
            <person name="Valli M."/>
            <person name="Sipitzky M."/>
            <person name="Graf A."/>
            <person name="Sauer M."/>
            <person name="Marx H."/>
            <person name="Mattanovich D."/>
        </authorList>
    </citation>
    <scope>NUCLEOTIDE SEQUENCE [LARGE SCALE GENOMIC DNA]</scope>
    <source>
        <strain evidence="5 6">CBS 10342</strain>
    </source>
</reference>
<dbReference type="RefSeq" id="XP_018737660.1">
    <property type="nucleotide sequence ID" value="XM_018879777.1"/>
</dbReference>
<name>A0A167FE26_9ASCO</name>
<dbReference type="OrthoDB" id="427886at2759"/>
<evidence type="ECO:0000256" key="2">
    <source>
        <dbReference type="ARBA" id="ARBA00023242"/>
    </source>
</evidence>
<accession>A0A167FE26</accession>
<feature type="compositionally biased region" description="Basic and acidic residues" evidence="3">
    <location>
        <begin position="69"/>
        <end position="78"/>
    </location>
</feature>
<dbReference type="PANTHER" id="PTHR21686">
    <property type="entry name" value="DEOXYNUCLEOTIDYLTRANSFERASE TERMINAL-INTERACTING PROTEIN 2"/>
    <property type="match status" value="1"/>
</dbReference>
<dbReference type="InterPro" id="IPR039883">
    <property type="entry name" value="Fcf2/DNTTIP2"/>
</dbReference>
<evidence type="ECO:0000313" key="6">
    <source>
        <dbReference type="Proteomes" id="UP000189580"/>
    </source>
</evidence>
<feature type="region of interest" description="Disordered" evidence="3">
    <location>
        <begin position="271"/>
        <end position="290"/>
    </location>
</feature>
<dbReference type="KEGG" id="slb:AWJ20_2807"/>
<feature type="region of interest" description="Disordered" evidence="3">
    <location>
        <begin position="1"/>
        <end position="52"/>
    </location>
</feature>
<protein>
    <submittedName>
        <fullName evidence="5">Fcf2p</fullName>
    </submittedName>
</protein>
<proteinExistence type="predicted"/>
<evidence type="ECO:0000256" key="3">
    <source>
        <dbReference type="SAM" id="MobiDB-lite"/>
    </source>
</evidence>
<comment type="subcellular location">
    <subcellularLocation>
        <location evidence="1">Nucleus</location>
        <location evidence="1">Nucleolus</location>
    </subcellularLocation>
</comment>
<dbReference type="Pfam" id="PF08698">
    <property type="entry name" value="Fcf2"/>
    <property type="match status" value="1"/>
</dbReference>
<feature type="region of interest" description="Disordered" evidence="3">
    <location>
        <begin position="164"/>
        <end position="185"/>
    </location>
</feature>